<evidence type="ECO:0000313" key="9">
    <source>
        <dbReference type="EMBL" id="UUI76952.1"/>
    </source>
</evidence>
<keyword evidence="10" id="KW-1185">Reference proteome</keyword>
<evidence type="ECO:0000259" key="6">
    <source>
        <dbReference type="Pfam" id="PF00441"/>
    </source>
</evidence>
<dbReference type="Pfam" id="PF02771">
    <property type="entry name" value="Acyl-CoA_dh_N"/>
    <property type="match status" value="1"/>
</dbReference>
<dbReference type="PANTHER" id="PTHR43884:SF12">
    <property type="entry name" value="ISOVALERYL-COA DEHYDROGENASE, MITOCHONDRIAL-RELATED"/>
    <property type="match status" value="1"/>
</dbReference>
<dbReference type="Gene3D" id="2.40.110.10">
    <property type="entry name" value="Butyryl-CoA Dehydrogenase, subunit A, domain 2"/>
    <property type="match status" value="1"/>
</dbReference>
<evidence type="ECO:0000259" key="8">
    <source>
        <dbReference type="Pfam" id="PF02771"/>
    </source>
</evidence>
<dbReference type="EMBL" id="CP101988">
    <property type="protein sequence ID" value="UUI76952.1"/>
    <property type="molecule type" value="Genomic_DNA"/>
</dbReference>
<gene>
    <name evidence="9" type="ORF">NP064_08220</name>
</gene>
<keyword evidence="3 5" id="KW-0285">Flavoprotein</keyword>
<dbReference type="Proteomes" id="UP001316189">
    <property type="component" value="Chromosome"/>
</dbReference>
<feature type="domain" description="Acyl-CoA oxidase/dehydrogenase middle" evidence="7">
    <location>
        <begin position="117"/>
        <end position="212"/>
    </location>
</feature>
<evidence type="ECO:0000256" key="4">
    <source>
        <dbReference type="ARBA" id="ARBA00022827"/>
    </source>
</evidence>
<comment type="similarity">
    <text evidence="2 5">Belongs to the acyl-CoA dehydrogenase family.</text>
</comment>
<dbReference type="InterPro" id="IPR006089">
    <property type="entry name" value="Acyl-CoA_DH_CS"/>
</dbReference>
<dbReference type="InterPro" id="IPR009100">
    <property type="entry name" value="AcylCoA_DH/oxidase_NM_dom_sf"/>
</dbReference>
<accession>A0ABY5L2D2</accession>
<evidence type="ECO:0000259" key="7">
    <source>
        <dbReference type="Pfam" id="PF02770"/>
    </source>
</evidence>
<evidence type="ECO:0000256" key="5">
    <source>
        <dbReference type="RuleBase" id="RU362125"/>
    </source>
</evidence>
<organism evidence="9 10">
    <name type="scientific">Cellulomonas chengniuliangii</name>
    <dbReference type="NCBI Taxonomy" id="2968084"/>
    <lineage>
        <taxon>Bacteria</taxon>
        <taxon>Bacillati</taxon>
        <taxon>Actinomycetota</taxon>
        <taxon>Actinomycetes</taxon>
        <taxon>Micrococcales</taxon>
        <taxon>Cellulomonadaceae</taxon>
        <taxon>Cellulomonas</taxon>
    </lineage>
</organism>
<protein>
    <submittedName>
        <fullName evidence="9">Acyl-CoA dehydrogenase family protein</fullName>
    </submittedName>
</protein>
<comment type="cofactor">
    <cofactor evidence="1 5">
        <name>FAD</name>
        <dbReference type="ChEBI" id="CHEBI:57692"/>
    </cofactor>
</comment>
<proteinExistence type="inferred from homology"/>
<dbReference type="InterPro" id="IPR036250">
    <property type="entry name" value="AcylCo_DH-like_C"/>
</dbReference>
<keyword evidence="4 5" id="KW-0274">FAD</keyword>
<evidence type="ECO:0000256" key="3">
    <source>
        <dbReference type="ARBA" id="ARBA00022630"/>
    </source>
</evidence>
<dbReference type="PANTHER" id="PTHR43884">
    <property type="entry name" value="ACYL-COA DEHYDROGENASE"/>
    <property type="match status" value="1"/>
</dbReference>
<feature type="domain" description="Acyl-CoA dehydrogenase/oxidase C-terminal" evidence="6">
    <location>
        <begin position="224"/>
        <end position="372"/>
    </location>
</feature>
<sequence length="377" mass="41003">MYTEEQAELIEMVRDFIWKEVAPHVAAQDEAGEVPADFYESAFEMGLHMLEIPEEFGGGGLDFQTTAMVFEELGKVDAGYAITLVSTFVALRNVILAGTPEQAKLFADVIAPGGLGAFVLSEPQAGSDAAAIRTTAVRDGDEYVLNGTKTWITNGGIAKIYAVLAKTDPDAGHKGISCFIVETDRPGVSWGTHENKSGLRTSNTCDVVFDQVRVPASHLVGAEGAGFGIAMRGLDFSRAFMPTICVGMMQRALDEAVKYAQERRQFGKRIIEFELVQKLLADMAAQTEAARCLVQNTMRLMDEGRSVAKEGAITKMLVTDMLQDVASKAIQVMGGNGYTKEYPVEKIFRDAKVFQIMEGTNEIQALVIGKALDREYA</sequence>
<dbReference type="PROSITE" id="PS00073">
    <property type="entry name" value="ACYL_COA_DH_2"/>
    <property type="match status" value="1"/>
</dbReference>
<dbReference type="Gene3D" id="1.20.140.10">
    <property type="entry name" value="Butyryl-CoA Dehydrogenase, subunit A, domain 3"/>
    <property type="match status" value="1"/>
</dbReference>
<dbReference type="InterPro" id="IPR009075">
    <property type="entry name" value="AcylCo_DH/oxidase_C"/>
</dbReference>
<dbReference type="RefSeq" id="WP_227569195.1">
    <property type="nucleotide sequence ID" value="NZ_CP101988.1"/>
</dbReference>
<dbReference type="InterPro" id="IPR046373">
    <property type="entry name" value="Acyl-CoA_Oxase/DH_mid-dom_sf"/>
</dbReference>
<keyword evidence="5" id="KW-0560">Oxidoreductase</keyword>
<dbReference type="SUPFAM" id="SSF47203">
    <property type="entry name" value="Acyl-CoA dehydrogenase C-terminal domain-like"/>
    <property type="match status" value="1"/>
</dbReference>
<evidence type="ECO:0000256" key="2">
    <source>
        <dbReference type="ARBA" id="ARBA00009347"/>
    </source>
</evidence>
<dbReference type="PIRSF" id="PIRSF016578">
    <property type="entry name" value="HsaA"/>
    <property type="match status" value="1"/>
</dbReference>
<feature type="domain" description="Acyl-CoA dehydrogenase/oxidase N-terminal" evidence="8">
    <location>
        <begin position="3"/>
        <end position="106"/>
    </location>
</feature>
<dbReference type="Pfam" id="PF00441">
    <property type="entry name" value="Acyl-CoA_dh_1"/>
    <property type="match status" value="1"/>
</dbReference>
<name>A0ABY5L2D2_9CELL</name>
<evidence type="ECO:0000313" key="10">
    <source>
        <dbReference type="Proteomes" id="UP001316189"/>
    </source>
</evidence>
<reference evidence="9 10" key="1">
    <citation type="submission" date="2022-07" db="EMBL/GenBank/DDBJ databases">
        <title>Novel species in genus cellulomonas.</title>
        <authorList>
            <person name="Ye L."/>
        </authorList>
    </citation>
    <scope>NUCLEOTIDE SEQUENCE [LARGE SCALE GENOMIC DNA]</scope>
    <source>
        <strain evidence="10">zg-Y338</strain>
    </source>
</reference>
<dbReference type="Gene3D" id="1.10.540.10">
    <property type="entry name" value="Acyl-CoA dehydrogenase/oxidase, N-terminal domain"/>
    <property type="match status" value="1"/>
</dbReference>
<dbReference type="SUPFAM" id="SSF56645">
    <property type="entry name" value="Acyl-CoA dehydrogenase NM domain-like"/>
    <property type="match status" value="1"/>
</dbReference>
<evidence type="ECO:0000256" key="1">
    <source>
        <dbReference type="ARBA" id="ARBA00001974"/>
    </source>
</evidence>
<dbReference type="InterPro" id="IPR037069">
    <property type="entry name" value="AcylCoA_DH/ox_N_sf"/>
</dbReference>
<dbReference type="InterPro" id="IPR013786">
    <property type="entry name" value="AcylCoA_DH/ox_N"/>
</dbReference>
<dbReference type="InterPro" id="IPR006091">
    <property type="entry name" value="Acyl-CoA_Oxase/DH_mid-dom"/>
</dbReference>
<dbReference type="Pfam" id="PF02770">
    <property type="entry name" value="Acyl-CoA_dh_M"/>
    <property type="match status" value="1"/>
</dbReference>